<feature type="transmembrane region" description="Helical" evidence="6">
    <location>
        <begin position="68"/>
        <end position="86"/>
    </location>
</feature>
<dbReference type="PANTHER" id="PTHR30086:SF20">
    <property type="entry name" value="ARGININE EXPORTER PROTEIN ARGO-RELATED"/>
    <property type="match status" value="1"/>
</dbReference>
<keyword evidence="8" id="KW-1185">Reference proteome</keyword>
<organism evidence="7 8">
    <name type="scientific">Companilactobacillus nuruki</name>
    <dbReference type="NCBI Taxonomy" id="1993540"/>
    <lineage>
        <taxon>Bacteria</taxon>
        <taxon>Bacillati</taxon>
        <taxon>Bacillota</taxon>
        <taxon>Bacilli</taxon>
        <taxon>Lactobacillales</taxon>
        <taxon>Lactobacillaceae</taxon>
        <taxon>Companilactobacillus</taxon>
    </lineage>
</organism>
<feature type="transmembrane region" description="Helical" evidence="6">
    <location>
        <begin position="38"/>
        <end position="62"/>
    </location>
</feature>
<feature type="transmembrane region" description="Helical" evidence="6">
    <location>
        <begin position="12"/>
        <end position="31"/>
    </location>
</feature>
<keyword evidence="5 6" id="KW-0472">Membrane</keyword>
<evidence type="ECO:0000313" key="7">
    <source>
        <dbReference type="EMBL" id="PMD72991.1"/>
    </source>
</evidence>
<evidence type="ECO:0000256" key="2">
    <source>
        <dbReference type="ARBA" id="ARBA00022475"/>
    </source>
</evidence>
<dbReference type="EMBL" id="NIPR01000005">
    <property type="protein sequence ID" value="PMD72991.1"/>
    <property type="molecule type" value="Genomic_DNA"/>
</dbReference>
<dbReference type="OrthoDB" id="5638726at2"/>
<reference evidence="7 8" key="1">
    <citation type="submission" date="2017-05" db="EMBL/GenBank/DDBJ databases">
        <title>Lactobacillus nurukis nov., sp. nov., isolated from nuruk.</title>
        <authorList>
            <person name="Kim S.-J."/>
        </authorList>
    </citation>
    <scope>NUCLEOTIDE SEQUENCE [LARGE SCALE GENOMIC DNA]</scope>
    <source>
        <strain evidence="7 8">SYF10-1a</strain>
    </source>
</reference>
<keyword evidence="4 6" id="KW-1133">Transmembrane helix</keyword>
<evidence type="ECO:0000256" key="4">
    <source>
        <dbReference type="ARBA" id="ARBA00022989"/>
    </source>
</evidence>
<comment type="subcellular location">
    <subcellularLocation>
        <location evidence="1">Cell membrane</location>
        <topology evidence="1">Multi-pass membrane protein</topology>
    </subcellularLocation>
</comment>
<accession>A0A2N7AW64</accession>
<name>A0A2N7AW64_9LACO</name>
<dbReference type="RefSeq" id="WP_102195323.1">
    <property type="nucleotide sequence ID" value="NZ_NIPR01000005.1"/>
</dbReference>
<feature type="transmembrane region" description="Helical" evidence="6">
    <location>
        <begin position="176"/>
        <end position="197"/>
    </location>
</feature>
<proteinExistence type="predicted"/>
<keyword evidence="2" id="KW-1003">Cell membrane</keyword>
<gene>
    <name evidence="7" type="ORF">CBP76_02330</name>
</gene>
<dbReference type="InterPro" id="IPR001123">
    <property type="entry name" value="LeuE-type"/>
</dbReference>
<feature type="transmembrane region" description="Helical" evidence="6">
    <location>
        <begin position="145"/>
        <end position="164"/>
    </location>
</feature>
<dbReference type="Pfam" id="PF01810">
    <property type="entry name" value="LysE"/>
    <property type="match status" value="1"/>
</dbReference>
<evidence type="ECO:0000256" key="3">
    <source>
        <dbReference type="ARBA" id="ARBA00022692"/>
    </source>
</evidence>
<evidence type="ECO:0000256" key="6">
    <source>
        <dbReference type="SAM" id="Phobius"/>
    </source>
</evidence>
<comment type="caution">
    <text evidence="7">The sequence shown here is derived from an EMBL/GenBank/DDBJ whole genome shotgun (WGS) entry which is preliminary data.</text>
</comment>
<sequence length="205" mass="22677">MNFFLQGLTMGIAYDAPIGLANLFVINAALTQTKRKSFLTALIIIIFDISLAFACFFGIGAIMKKFEWLQLVILLVGSLIVIYMGINLLRSQTTDISGEATPEMTVIKTITSAFVVIWFNPQAIIDGSMMLGAFQVTLPAYSYPIFITGVGIASILWFFILNAVVTKFKDKFNAKILRIINLICGAIIILYGGKLLLNFFTLLMH</sequence>
<dbReference type="PANTHER" id="PTHR30086">
    <property type="entry name" value="ARGININE EXPORTER PROTEIN ARGO"/>
    <property type="match status" value="1"/>
</dbReference>
<dbReference type="GO" id="GO:0005886">
    <property type="term" value="C:plasma membrane"/>
    <property type="evidence" value="ECO:0007669"/>
    <property type="project" value="UniProtKB-SubCell"/>
</dbReference>
<keyword evidence="3 6" id="KW-0812">Transmembrane</keyword>
<dbReference type="AlphaFoldDB" id="A0A2N7AW64"/>
<feature type="transmembrane region" description="Helical" evidence="6">
    <location>
        <begin position="106"/>
        <end position="125"/>
    </location>
</feature>
<dbReference type="GO" id="GO:0015171">
    <property type="term" value="F:amino acid transmembrane transporter activity"/>
    <property type="evidence" value="ECO:0007669"/>
    <property type="project" value="TreeGrafter"/>
</dbReference>
<evidence type="ECO:0000313" key="8">
    <source>
        <dbReference type="Proteomes" id="UP000235649"/>
    </source>
</evidence>
<evidence type="ECO:0000256" key="5">
    <source>
        <dbReference type="ARBA" id="ARBA00023136"/>
    </source>
</evidence>
<protein>
    <submittedName>
        <fullName evidence="7">L-lysine permease</fullName>
    </submittedName>
</protein>
<dbReference type="Proteomes" id="UP000235649">
    <property type="component" value="Unassembled WGS sequence"/>
</dbReference>
<evidence type="ECO:0000256" key="1">
    <source>
        <dbReference type="ARBA" id="ARBA00004651"/>
    </source>
</evidence>